<dbReference type="InterPro" id="IPR039424">
    <property type="entry name" value="SBP_5"/>
</dbReference>
<dbReference type="InterPro" id="IPR030678">
    <property type="entry name" value="Peptide/Ni-bd"/>
</dbReference>
<keyword evidence="2 3" id="KW-0732">Signal</keyword>
<reference evidence="5 6" key="1">
    <citation type="submission" date="2019-11" db="EMBL/GenBank/DDBJ databases">
        <title>The Phosphoenolpyruvate Phosphotransferase System Regulates Serratia proteamaculans 336X Biofilm Formation and Wheat Roots colonization.</title>
        <authorList>
            <person name="Liu F."/>
        </authorList>
    </citation>
    <scope>NUCLEOTIDE SEQUENCE [LARGE SCALE GENOMIC DNA]</scope>
    <source>
        <strain evidence="5 6">336X</strain>
    </source>
</reference>
<dbReference type="Gene3D" id="3.90.76.10">
    <property type="entry name" value="Dipeptide-binding Protein, Domain 1"/>
    <property type="match status" value="1"/>
</dbReference>
<evidence type="ECO:0000256" key="3">
    <source>
        <dbReference type="SAM" id="SignalP"/>
    </source>
</evidence>
<dbReference type="InterPro" id="IPR000914">
    <property type="entry name" value="SBP_5_dom"/>
</dbReference>
<dbReference type="GO" id="GO:0042938">
    <property type="term" value="P:dipeptide transport"/>
    <property type="evidence" value="ECO:0007669"/>
    <property type="project" value="TreeGrafter"/>
</dbReference>
<dbReference type="SUPFAM" id="SSF53850">
    <property type="entry name" value="Periplasmic binding protein-like II"/>
    <property type="match status" value="1"/>
</dbReference>
<dbReference type="Proteomes" id="UP000381260">
    <property type="component" value="Chromosome"/>
</dbReference>
<dbReference type="Gene3D" id="3.10.105.10">
    <property type="entry name" value="Dipeptide-binding Protein, Domain 3"/>
    <property type="match status" value="1"/>
</dbReference>
<evidence type="ECO:0000313" key="6">
    <source>
        <dbReference type="Proteomes" id="UP000381260"/>
    </source>
</evidence>
<name>A0A5Q2VGY4_SERPR</name>
<dbReference type="GO" id="GO:0043190">
    <property type="term" value="C:ATP-binding cassette (ABC) transporter complex"/>
    <property type="evidence" value="ECO:0007669"/>
    <property type="project" value="InterPro"/>
</dbReference>
<feature type="domain" description="Solute-binding protein family 5" evidence="4">
    <location>
        <begin position="72"/>
        <end position="452"/>
    </location>
</feature>
<dbReference type="FunFam" id="3.90.76.10:FF:000002">
    <property type="entry name" value="Dipeptide ABC transporter, substrate-binding protein"/>
    <property type="match status" value="1"/>
</dbReference>
<evidence type="ECO:0000256" key="1">
    <source>
        <dbReference type="ARBA" id="ARBA00005695"/>
    </source>
</evidence>
<dbReference type="CDD" id="cd08493">
    <property type="entry name" value="PBP2_DppA_like"/>
    <property type="match status" value="1"/>
</dbReference>
<dbReference type="Gene3D" id="3.40.190.10">
    <property type="entry name" value="Periplasmic binding protein-like II"/>
    <property type="match status" value="1"/>
</dbReference>
<organism evidence="5 6">
    <name type="scientific">Serratia proteamaculans</name>
    <dbReference type="NCBI Taxonomy" id="28151"/>
    <lineage>
        <taxon>Bacteria</taxon>
        <taxon>Pseudomonadati</taxon>
        <taxon>Pseudomonadota</taxon>
        <taxon>Gammaproteobacteria</taxon>
        <taxon>Enterobacterales</taxon>
        <taxon>Yersiniaceae</taxon>
        <taxon>Serratia</taxon>
    </lineage>
</organism>
<dbReference type="GO" id="GO:1904680">
    <property type="term" value="F:peptide transmembrane transporter activity"/>
    <property type="evidence" value="ECO:0007669"/>
    <property type="project" value="TreeGrafter"/>
</dbReference>
<protein>
    <submittedName>
        <fullName evidence="5">ABC transporter substrate-binding protein</fullName>
    </submittedName>
</protein>
<dbReference type="AlphaFoldDB" id="A0A5Q2VGY4"/>
<evidence type="ECO:0000313" key="5">
    <source>
        <dbReference type="EMBL" id="QGH62673.1"/>
    </source>
</evidence>
<feature type="signal peptide" evidence="3">
    <location>
        <begin position="1"/>
        <end position="27"/>
    </location>
</feature>
<dbReference type="FunFam" id="3.10.105.10:FF:000002">
    <property type="entry name" value="Dipeptide ABC transporter, substrate-binding protein"/>
    <property type="match status" value="1"/>
</dbReference>
<gene>
    <name evidence="5" type="ORF">GHV41_18375</name>
</gene>
<dbReference type="PANTHER" id="PTHR30290:SF38">
    <property type="entry name" value="D,D-DIPEPTIDE-BINDING PERIPLASMIC PROTEIN DDPA-RELATED"/>
    <property type="match status" value="1"/>
</dbReference>
<dbReference type="FunFam" id="3.40.190.10:FF:000036">
    <property type="entry name" value="Dipeptide ABC transporter, substrate-binding protein"/>
    <property type="match status" value="1"/>
</dbReference>
<dbReference type="EMBL" id="CP045913">
    <property type="protein sequence ID" value="QGH62673.1"/>
    <property type="molecule type" value="Genomic_DNA"/>
</dbReference>
<accession>A0A5Q2VGY4</accession>
<dbReference type="PIRSF" id="PIRSF002741">
    <property type="entry name" value="MppA"/>
    <property type="match status" value="1"/>
</dbReference>
<dbReference type="Pfam" id="PF00496">
    <property type="entry name" value="SBP_bac_5"/>
    <property type="match status" value="1"/>
</dbReference>
<sequence>MNQKSKAKVITMTLGLLALAVMGGARASTLVYCSESSPEGFNPQLFTSGPTVDASSATIYNRLVDFKVGTVELQPSLAESWQVSEDGKNYTFHLRKGVKFQSNKYFTPTRDFNADDVIFSFMRQKDPNNPYHKVSNGAYTNFESMEFGTLINNIVKVDDNTVRFELSRAEAPFVADLGMYFATILSAEYADAMLKAGTPQRVDNDPVGTGPFQLVQYQKDAKILYKAFDQYWEGKPKIDRLVFSITPDAAVRFAKLQKNECQVMPFPNPADLTRMREDKNIQLMEKSGLNIGFLAFNTQKKPLDNLKVRQALALAVNKPAILEAVFHGAGQPAKNLLPPTQWGSNDQIEDYPYSPEKAKRLLQKAGLGQGFAIDLWAMPVQRPYNPNAKRMAEMIQADWAKIGVKAKIVTFEWGEYLQRIKNGEHQAALMGWTTANGDPDNFFGPLFTCVSANGGSNSAKWCYPPFDKLIQQAREENDHAKRVAMYQQAQVMMHDQMPAMMIAHSTIFEPVRKEVKGYEIDPFGKHIFKQVSLEK</sequence>
<dbReference type="PANTHER" id="PTHR30290">
    <property type="entry name" value="PERIPLASMIC BINDING COMPONENT OF ABC TRANSPORTER"/>
    <property type="match status" value="1"/>
</dbReference>
<dbReference type="GO" id="GO:0030288">
    <property type="term" value="C:outer membrane-bounded periplasmic space"/>
    <property type="evidence" value="ECO:0007669"/>
    <property type="project" value="TreeGrafter"/>
</dbReference>
<comment type="similarity">
    <text evidence="1">Belongs to the bacterial solute-binding protein 5 family.</text>
</comment>
<evidence type="ECO:0000256" key="2">
    <source>
        <dbReference type="ARBA" id="ARBA00022729"/>
    </source>
</evidence>
<proteinExistence type="inferred from homology"/>
<evidence type="ECO:0000259" key="4">
    <source>
        <dbReference type="Pfam" id="PF00496"/>
    </source>
</evidence>
<feature type="chain" id="PRO_5024302764" evidence="3">
    <location>
        <begin position="28"/>
        <end position="535"/>
    </location>
</feature>